<organism evidence="1 2">
    <name type="scientific">Effrenium voratum</name>
    <dbReference type="NCBI Taxonomy" id="2562239"/>
    <lineage>
        <taxon>Eukaryota</taxon>
        <taxon>Sar</taxon>
        <taxon>Alveolata</taxon>
        <taxon>Dinophyceae</taxon>
        <taxon>Suessiales</taxon>
        <taxon>Symbiodiniaceae</taxon>
        <taxon>Effrenium</taxon>
    </lineage>
</organism>
<proteinExistence type="predicted"/>
<name>A0AA36IE03_9DINO</name>
<keyword evidence="2" id="KW-1185">Reference proteome</keyword>
<protein>
    <submittedName>
        <fullName evidence="1">Uncharacterized protein</fullName>
    </submittedName>
</protein>
<evidence type="ECO:0000313" key="2">
    <source>
        <dbReference type="Proteomes" id="UP001178507"/>
    </source>
</evidence>
<dbReference type="AlphaFoldDB" id="A0AA36IE03"/>
<reference evidence="1" key="1">
    <citation type="submission" date="2023-08" db="EMBL/GenBank/DDBJ databases">
        <authorList>
            <person name="Chen Y."/>
            <person name="Shah S."/>
            <person name="Dougan E. K."/>
            <person name="Thang M."/>
            <person name="Chan C."/>
        </authorList>
    </citation>
    <scope>NUCLEOTIDE SEQUENCE</scope>
</reference>
<dbReference type="EMBL" id="CAUJNA010001313">
    <property type="protein sequence ID" value="CAJ1385993.1"/>
    <property type="molecule type" value="Genomic_DNA"/>
</dbReference>
<comment type="caution">
    <text evidence="1">The sequence shown here is derived from an EMBL/GenBank/DDBJ whole genome shotgun (WGS) entry which is preliminary data.</text>
</comment>
<gene>
    <name evidence="1" type="ORF">EVOR1521_LOCUS12462</name>
</gene>
<evidence type="ECO:0000313" key="1">
    <source>
        <dbReference type="EMBL" id="CAJ1385993.1"/>
    </source>
</evidence>
<accession>A0AA36IE03</accession>
<sequence>MNQWQHLHTLSHWLRRYREVASVAGLLYALWQRRQWMRTRARAAAAVRAGRFMEQCTFLLVNVEGMMKDANPASTVSVQTLFSRTLKSLMFDNEKMVELVSQAAERATPVAPLLELGSDAWLVMANLNAHLMEACCSRGHVAAACGTPVHVVEFIYGLVNDRTTNSRQQLRVYVIRERDLRNLPEAKDLDLRRCSFKSAYSVLRIMAFSYQAPALYHNVLSMTSGLPSGMGRTWLTFPAGILCAL</sequence>
<dbReference type="Proteomes" id="UP001178507">
    <property type="component" value="Unassembled WGS sequence"/>
</dbReference>